<dbReference type="OrthoDB" id="5410926at2759"/>
<organism evidence="2 3">
    <name type="scientific">Clathrospora elynae</name>
    <dbReference type="NCBI Taxonomy" id="706981"/>
    <lineage>
        <taxon>Eukaryota</taxon>
        <taxon>Fungi</taxon>
        <taxon>Dikarya</taxon>
        <taxon>Ascomycota</taxon>
        <taxon>Pezizomycotina</taxon>
        <taxon>Dothideomycetes</taxon>
        <taxon>Pleosporomycetidae</taxon>
        <taxon>Pleosporales</taxon>
        <taxon>Diademaceae</taxon>
        <taxon>Clathrospora</taxon>
    </lineage>
</organism>
<dbReference type="EMBL" id="ML976079">
    <property type="protein sequence ID" value="KAF1939547.1"/>
    <property type="molecule type" value="Genomic_DNA"/>
</dbReference>
<dbReference type="AlphaFoldDB" id="A0A6A5SQY9"/>
<feature type="signal peptide" evidence="1">
    <location>
        <begin position="1"/>
        <end position="17"/>
    </location>
</feature>
<evidence type="ECO:0000256" key="1">
    <source>
        <dbReference type="SAM" id="SignalP"/>
    </source>
</evidence>
<dbReference type="Proteomes" id="UP000800038">
    <property type="component" value="Unassembled WGS sequence"/>
</dbReference>
<accession>A0A6A5SQY9</accession>
<protein>
    <submittedName>
        <fullName evidence="2">Uncharacterized protein</fullName>
    </submittedName>
</protein>
<feature type="chain" id="PRO_5025583545" evidence="1">
    <location>
        <begin position="18"/>
        <end position="275"/>
    </location>
</feature>
<reference evidence="2" key="1">
    <citation type="journal article" date="2020" name="Stud. Mycol.">
        <title>101 Dothideomycetes genomes: a test case for predicting lifestyles and emergence of pathogens.</title>
        <authorList>
            <person name="Haridas S."/>
            <person name="Albert R."/>
            <person name="Binder M."/>
            <person name="Bloem J."/>
            <person name="Labutti K."/>
            <person name="Salamov A."/>
            <person name="Andreopoulos B."/>
            <person name="Baker S."/>
            <person name="Barry K."/>
            <person name="Bills G."/>
            <person name="Bluhm B."/>
            <person name="Cannon C."/>
            <person name="Castanera R."/>
            <person name="Culley D."/>
            <person name="Daum C."/>
            <person name="Ezra D."/>
            <person name="Gonzalez J."/>
            <person name="Henrissat B."/>
            <person name="Kuo A."/>
            <person name="Liang C."/>
            <person name="Lipzen A."/>
            <person name="Lutzoni F."/>
            <person name="Magnuson J."/>
            <person name="Mondo S."/>
            <person name="Nolan M."/>
            <person name="Ohm R."/>
            <person name="Pangilinan J."/>
            <person name="Park H.-J."/>
            <person name="Ramirez L."/>
            <person name="Alfaro M."/>
            <person name="Sun H."/>
            <person name="Tritt A."/>
            <person name="Yoshinaga Y."/>
            <person name="Zwiers L.-H."/>
            <person name="Turgeon B."/>
            <person name="Goodwin S."/>
            <person name="Spatafora J."/>
            <person name="Crous P."/>
            <person name="Grigoriev I."/>
        </authorList>
    </citation>
    <scope>NUCLEOTIDE SEQUENCE</scope>
    <source>
        <strain evidence="2">CBS 161.51</strain>
    </source>
</reference>
<gene>
    <name evidence="2" type="ORF">EJ02DRAFT_513771</name>
</gene>
<dbReference type="PANTHER" id="PTHR39599">
    <property type="entry name" value="GPI-ANCHORED PROTEIN (EUROFUNG)-RELATED-RELATED"/>
    <property type="match status" value="1"/>
</dbReference>
<dbReference type="PANTHER" id="PTHR39599:SF1">
    <property type="entry name" value="GPI-ANCHORED PROTEIN (EUROFUNG)"/>
    <property type="match status" value="1"/>
</dbReference>
<keyword evidence="1" id="KW-0732">Signal</keyword>
<keyword evidence="3" id="KW-1185">Reference proteome</keyword>
<evidence type="ECO:0000313" key="2">
    <source>
        <dbReference type="EMBL" id="KAF1939547.1"/>
    </source>
</evidence>
<name>A0A6A5SQY9_9PLEO</name>
<sequence>MRTLFVSLLLAPLVALAAPDVFGDFEPALEQLPTVYNETDTPGEDGSFHLLKRQGNTCATNYYACANLGAPGLCCPRTALCSADQQGHVACCPQGAACTGTIGVLPTGSLPSASANPTATATTSTVPFIVGATTTSNGFVQQTNSAALGSTVQNQFYPFPRIPTTYANAAACSAAYTSCQSDAASCTTALANGAQGVTISAPNGGMTITAIPSVGLQSAQSICASLSTIGCSKLDVKACVAFDGSGAGNAAIRARCADYLMTAGVAVGIAGQLLR</sequence>
<evidence type="ECO:0000313" key="3">
    <source>
        <dbReference type="Proteomes" id="UP000800038"/>
    </source>
</evidence>
<proteinExistence type="predicted"/>